<dbReference type="AlphaFoldDB" id="W0RLQ8"/>
<dbReference type="Proteomes" id="UP000019151">
    <property type="component" value="Chromosome"/>
</dbReference>
<dbReference type="EMBL" id="CP007128">
    <property type="protein sequence ID" value="AHG91681.1"/>
    <property type="molecule type" value="Genomic_DNA"/>
</dbReference>
<reference evidence="1 2" key="1">
    <citation type="journal article" date="2014" name="Genome Announc.">
        <title>Genome Sequence and Methylome of Soil Bacterium Gemmatirosa kalamazoonensis KBS708T, a Member of the Rarely Cultivated Gemmatimonadetes Phylum.</title>
        <authorList>
            <person name="Debruyn J.M."/>
            <person name="Radosevich M."/>
            <person name="Wommack K.E."/>
            <person name="Polson S.W."/>
            <person name="Hauser L.J."/>
            <person name="Fawaz M.N."/>
            <person name="Korlach J."/>
            <person name="Tsai Y.C."/>
        </authorList>
    </citation>
    <scope>NUCLEOTIDE SEQUENCE [LARGE SCALE GENOMIC DNA]</scope>
    <source>
        <strain evidence="1 2">KBS708</strain>
    </source>
</reference>
<accession>W0RLQ8</accession>
<dbReference type="eggNOG" id="COG2120">
    <property type="taxonomic scope" value="Bacteria"/>
</dbReference>
<sequence length="241" mass="26520">MTSVTRRDALRLLVAPLALAAVRQPRRLKVLVAGGHPDDPESGCGGTIARYADAGHEVIALYLTRGEAGIPGTSHDDAARIRTAESERACALLGATPRFFGQIDGDTHVDAGAYAAMRALLARERPDVLLTHWPVDTHPDHRAVSLLVYDAWIRAGSKEALGYFEVLTGDQTQLFRPTDYVDISAVAQRKRDACFAHASQHPDDWYPRHERMSRFRGMERGCEHAEAFVRHERGPALPLPG</sequence>
<dbReference type="RefSeq" id="WP_158508859.1">
    <property type="nucleotide sequence ID" value="NZ_CP007128.1"/>
</dbReference>
<name>W0RLQ8_9BACT</name>
<evidence type="ECO:0000313" key="1">
    <source>
        <dbReference type="EMBL" id="AHG91681.1"/>
    </source>
</evidence>
<dbReference type="InterPro" id="IPR003737">
    <property type="entry name" value="GlcNAc_PI_deacetylase-related"/>
</dbReference>
<organism evidence="1 2">
    <name type="scientific">Gemmatirosa kalamazoonensis</name>
    <dbReference type="NCBI Taxonomy" id="861299"/>
    <lineage>
        <taxon>Bacteria</taxon>
        <taxon>Pseudomonadati</taxon>
        <taxon>Gemmatimonadota</taxon>
        <taxon>Gemmatimonadia</taxon>
        <taxon>Gemmatimonadales</taxon>
        <taxon>Gemmatimonadaceae</taxon>
        <taxon>Gemmatirosa</taxon>
    </lineage>
</organism>
<dbReference type="PANTHER" id="PTHR12993:SF11">
    <property type="entry name" value="N-ACETYLGLUCOSAMINYL-PHOSPHATIDYLINOSITOL DE-N-ACETYLASE"/>
    <property type="match status" value="1"/>
</dbReference>
<dbReference type="STRING" id="861299.J421_4144"/>
<dbReference type="Gene3D" id="3.40.50.10320">
    <property type="entry name" value="LmbE-like"/>
    <property type="match status" value="1"/>
</dbReference>
<dbReference type="KEGG" id="gba:J421_4144"/>
<dbReference type="SUPFAM" id="SSF102588">
    <property type="entry name" value="LmbE-like"/>
    <property type="match status" value="1"/>
</dbReference>
<dbReference type="InterPro" id="IPR024078">
    <property type="entry name" value="LmbE-like_dom_sf"/>
</dbReference>
<protein>
    <submittedName>
        <fullName evidence="1">LmbE family protein</fullName>
    </submittedName>
</protein>
<dbReference type="GO" id="GO:0016811">
    <property type="term" value="F:hydrolase activity, acting on carbon-nitrogen (but not peptide) bonds, in linear amides"/>
    <property type="evidence" value="ECO:0007669"/>
    <property type="project" value="TreeGrafter"/>
</dbReference>
<dbReference type="OrthoDB" id="9815144at2"/>
<dbReference type="Pfam" id="PF02585">
    <property type="entry name" value="PIG-L"/>
    <property type="match status" value="1"/>
</dbReference>
<dbReference type="InParanoid" id="W0RLQ8"/>
<proteinExistence type="predicted"/>
<gene>
    <name evidence="1" type="ORF">J421_4144</name>
</gene>
<dbReference type="HOGENOM" id="CLU_049311_3_3_0"/>
<evidence type="ECO:0000313" key="2">
    <source>
        <dbReference type="Proteomes" id="UP000019151"/>
    </source>
</evidence>
<keyword evidence="2" id="KW-1185">Reference proteome</keyword>
<dbReference type="PANTHER" id="PTHR12993">
    <property type="entry name" value="N-ACETYLGLUCOSAMINYL-PHOSPHATIDYLINOSITOL DE-N-ACETYLASE-RELATED"/>
    <property type="match status" value="1"/>
</dbReference>